<evidence type="ECO:0000313" key="1">
    <source>
        <dbReference type="EMBL" id="AEF86661.1"/>
    </source>
</evidence>
<proteinExistence type="predicted"/>
<keyword evidence="2" id="KW-1185">Reference proteome</keyword>
<dbReference type="RefSeq" id="WP_015706530.1">
    <property type="nucleotide sequence ID" value="NC_015578.1"/>
</dbReference>
<gene>
    <name evidence="1" type="ordered locus">TREPR_3806</name>
</gene>
<dbReference type="Proteomes" id="UP000009223">
    <property type="component" value="Chromosome"/>
</dbReference>
<dbReference type="STRING" id="545694.TREPR_3806"/>
<dbReference type="AlphaFoldDB" id="F5YPN7"/>
<organism evidence="1 2">
    <name type="scientific">Treponema primitia (strain ATCC BAA-887 / DSM 12427 / ZAS-2)</name>
    <dbReference type="NCBI Taxonomy" id="545694"/>
    <lineage>
        <taxon>Bacteria</taxon>
        <taxon>Pseudomonadati</taxon>
        <taxon>Spirochaetota</taxon>
        <taxon>Spirochaetia</taxon>
        <taxon>Spirochaetales</taxon>
        <taxon>Treponemataceae</taxon>
        <taxon>Treponema</taxon>
    </lineage>
</organism>
<accession>F5YPN7</accession>
<dbReference type="OrthoDB" id="356575at2"/>
<evidence type="ECO:0000313" key="2">
    <source>
        <dbReference type="Proteomes" id="UP000009223"/>
    </source>
</evidence>
<evidence type="ECO:0008006" key="3">
    <source>
        <dbReference type="Google" id="ProtNLM"/>
    </source>
</evidence>
<dbReference type="KEGG" id="tpi:TREPR_3806"/>
<dbReference type="Gene3D" id="2.40.10.220">
    <property type="entry name" value="predicted glycosyltransferase like domains"/>
    <property type="match status" value="1"/>
</dbReference>
<name>F5YPN7_TREPZ</name>
<dbReference type="HOGENOM" id="CLU_094597_0_0_12"/>
<dbReference type="EMBL" id="CP001843">
    <property type="protein sequence ID" value="AEF86661.1"/>
    <property type="molecule type" value="Genomic_DNA"/>
</dbReference>
<dbReference type="eggNOG" id="ENOG5033UH1">
    <property type="taxonomic scope" value="Bacteria"/>
</dbReference>
<sequence>MEQQKLEGRKVFFLYPHSVIQDAMVDELIMSGYEIYILRDHKRARTLIKRFPGSIMFINIDERLEEKEWEAYITEIQEDPDTEVRLGIMSYNNDRELMQKYLMELLVPCGYIQLKLGAKESTQIIFTALLANEAKGRRQCFRAVVEEGLATMNCKKGGEIIEGKLLDISSAGFAVRVSKLYELRQNSQLKGVQLKLHGSLAMADMVFMGPRFDSQYIWILLFDPKSIADNSKLAIHRFIKQCLQASIDAIKV</sequence>
<protein>
    <recommendedName>
        <fullName evidence="3">PilZ domain-containing protein</fullName>
    </recommendedName>
</protein>
<reference evidence="2" key="1">
    <citation type="submission" date="2009-12" db="EMBL/GenBank/DDBJ databases">
        <title>Complete sequence of Treponema primitia strain ZAS-2.</title>
        <authorList>
            <person name="Tetu S.G."/>
            <person name="Matson E."/>
            <person name="Ren Q."/>
            <person name="Seshadri R."/>
            <person name="Elbourne L."/>
            <person name="Hassan K.A."/>
            <person name="Durkin A."/>
            <person name="Radune D."/>
            <person name="Mohamoud Y."/>
            <person name="Shay R."/>
            <person name="Jin S."/>
            <person name="Zhang X."/>
            <person name="Lucey K."/>
            <person name="Ballor N.R."/>
            <person name="Ottesen E."/>
            <person name="Rosenthal R."/>
            <person name="Allen A."/>
            <person name="Leadbetter J.R."/>
            <person name="Paulsen I.T."/>
        </authorList>
    </citation>
    <scope>NUCLEOTIDE SEQUENCE [LARGE SCALE GENOMIC DNA]</scope>
    <source>
        <strain evidence="2">ATCC BAA-887 / DSM 12427 / ZAS-2</strain>
    </source>
</reference>
<reference evidence="1 2" key="2">
    <citation type="journal article" date="2011" name="ISME J.">
        <title>RNA-seq reveals cooperative metabolic interactions between two termite-gut spirochete species in co-culture.</title>
        <authorList>
            <person name="Rosenthal A.Z."/>
            <person name="Matson E.G."/>
            <person name="Eldar A."/>
            <person name="Leadbetter J.R."/>
        </authorList>
    </citation>
    <scope>NUCLEOTIDE SEQUENCE [LARGE SCALE GENOMIC DNA]</scope>
    <source>
        <strain evidence="2">ATCC BAA-887 / DSM 12427 / ZAS-2</strain>
    </source>
</reference>